<dbReference type="InterPro" id="IPR000642">
    <property type="entry name" value="Peptidase_M41"/>
</dbReference>
<dbReference type="Pfam" id="PF00004">
    <property type="entry name" value="AAA"/>
    <property type="match status" value="1"/>
</dbReference>
<keyword evidence="17" id="KW-0132">Cell division</keyword>
<evidence type="ECO:0000256" key="1">
    <source>
        <dbReference type="ARBA" id="ARBA00004370"/>
    </source>
</evidence>
<evidence type="ECO:0000256" key="3">
    <source>
        <dbReference type="ARBA" id="ARBA00022670"/>
    </source>
</evidence>
<protein>
    <recommendedName>
        <fullName evidence="14">ATP-dependent zinc metalloprotease FtsH</fullName>
        <ecNumber evidence="14">3.4.24.-</ecNumber>
    </recommendedName>
</protein>
<keyword evidence="7 14" id="KW-0378">Hydrolase</keyword>
<keyword evidence="6 14" id="KW-0547">Nucleotide-binding</keyword>
<evidence type="ECO:0000256" key="7">
    <source>
        <dbReference type="ARBA" id="ARBA00022801"/>
    </source>
</evidence>
<dbReference type="GO" id="GO:0051301">
    <property type="term" value="P:cell division"/>
    <property type="evidence" value="ECO:0007669"/>
    <property type="project" value="UniProtKB-KW"/>
</dbReference>
<dbReference type="Proteomes" id="UP000228496">
    <property type="component" value="Unassembled WGS sequence"/>
</dbReference>
<comment type="cofactor">
    <cofactor evidence="14">
        <name>Zn(2+)</name>
        <dbReference type="ChEBI" id="CHEBI:29105"/>
    </cofactor>
    <text evidence="14">Binds 1 zinc ion per subunit.</text>
</comment>
<accession>A0A2J0Q6I0</accession>
<evidence type="ECO:0000256" key="15">
    <source>
        <dbReference type="RuleBase" id="RU003651"/>
    </source>
</evidence>
<evidence type="ECO:0000256" key="9">
    <source>
        <dbReference type="ARBA" id="ARBA00022840"/>
    </source>
</evidence>
<evidence type="ECO:0000256" key="8">
    <source>
        <dbReference type="ARBA" id="ARBA00022833"/>
    </source>
</evidence>
<dbReference type="GO" id="GO:0005886">
    <property type="term" value="C:plasma membrane"/>
    <property type="evidence" value="ECO:0007669"/>
    <property type="project" value="UniProtKB-SubCell"/>
</dbReference>
<dbReference type="Gene3D" id="1.20.58.760">
    <property type="entry name" value="Peptidase M41"/>
    <property type="match status" value="1"/>
</dbReference>
<dbReference type="GO" id="GO:0006508">
    <property type="term" value="P:proteolysis"/>
    <property type="evidence" value="ECO:0007669"/>
    <property type="project" value="UniProtKB-KW"/>
</dbReference>
<feature type="binding site" evidence="14">
    <location>
        <begin position="204"/>
        <end position="211"/>
    </location>
    <ligand>
        <name>ATP</name>
        <dbReference type="ChEBI" id="CHEBI:30616"/>
    </ligand>
</feature>
<dbReference type="FunFam" id="1.20.58.760:FF:000001">
    <property type="entry name" value="ATP-dependent zinc metalloprotease FtsH"/>
    <property type="match status" value="1"/>
</dbReference>
<dbReference type="GO" id="GO:0004222">
    <property type="term" value="F:metalloendopeptidase activity"/>
    <property type="evidence" value="ECO:0007669"/>
    <property type="project" value="InterPro"/>
</dbReference>
<dbReference type="PANTHER" id="PTHR23076">
    <property type="entry name" value="METALLOPROTEASE M41 FTSH"/>
    <property type="match status" value="1"/>
</dbReference>
<comment type="caution">
    <text evidence="17">The sequence shown here is derived from an EMBL/GenBank/DDBJ whole genome shotgun (WGS) entry which is preliminary data.</text>
</comment>
<feature type="transmembrane region" description="Helical" evidence="14">
    <location>
        <begin position="107"/>
        <end position="132"/>
    </location>
</feature>
<comment type="subunit">
    <text evidence="14">Homohexamer.</text>
</comment>
<dbReference type="FunFam" id="3.40.50.300:FF:000001">
    <property type="entry name" value="ATP-dependent zinc metalloprotease FtsH"/>
    <property type="match status" value="1"/>
</dbReference>
<dbReference type="AlphaFoldDB" id="A0A2J0Q6I0"/>
<evidence type="ECO:0000256" key="2">
    <source>
        <dbReference type="ARBA" id="ARBA00010044"/>
    </source>
</evidence>
<dbReference type="Pfam" id="PF17862">
    <property type="entry name" value="AAA_lid_3"/>
    <property type="match status" value="1"/>
</dbReference>
<evidence type="ECO:0000256" key="5">
    <source>
        <dbReference type="ARBA" id="ARBA00022723"/>
    </source>
</evidence>
<dbReference type="PROSITE" id="PS00674">
    <property type="entry name" value="AAA"/>
    <property type="match status" value="1"/>
</dbReference>
<keyword evidence="4 14" id="KW-0812">Transmembrane</keyword>
<dbReference type="EMBL" id="PCXQ01000007">
    <property type="protein sequence ID" value="PJE50365.1"/>
    <property type="molecule type" value="Genomic_DNA"/>
</dbReference>
<dbReference type="Pfam" id="PF01434">
    <property type="entry name" value="Peptidase_M41"/>
    <property type="match status" value="1"/>
</dbReference>
<proteinExistence type="inferred from homology"/>
<organism evidence="17 18">
    <name type="scientific">Candidatus Yanofskybacteria bacterium CG10_big_fil_rev_8_21_14_0_10_36_16</name>
    <dbReference type="NCBI Taxonomy" id="1975096"/>
    <lineage>
        <taxon>Bacteria</taxon>
        <taxon>Candidatus Yanofskyibacteriota</taxon>
    </lineage>
</organism>
<evidence type="ECO:0000256" key="6">
    <source>
        <dbReference type="ARBA" id="ARBA00022741"/>
    </source>
</evidence>
<dbReference type="InterPro" id="IPR041569">
    <property type="entry name" value="AAA_lid_3"/>
</dbReference>
<keyword evidence="12 14" id="KW-0472">Membrane</keyword>
<dbReference type="GO" id="GO:0008270">
    <property type="term" value="F:zinc ion binding"/>
    <property type="evidence" value="ECO:0007669"/>
    <property type="project" value="UniProtKB-UniRule"/>
</dbReference>
<feature type="domain" description="AAA+ ATPase" evidence="16">
    <location>
        <begin position="196"/>
        <end position="335"/>
    </location>
</feature>
<dbReference type="NCBIfam" id="TIGR01241">
    <property type="entry name" value="FtsH_fam"/>
    <property type="match status" value="1"/>
</dbReference>
<sequence length="605" mass="66346">MKSIFKYLTIVFIVLLVLSGFAAILQSPLSTENKDVSLTGLAGKINNGEVKEIIVKGDNLEITLNDATELKSKKEIGVSITESLLNVGVTEEGLNAVNIDIQNESGFAFYAINILPILLPFIFIVFIFWFMFRQAQRGSMQAFSFGKSKARLATEGGKKRVTFKDVAGLIEAKEEVTEVVEFLRDPDKFKKLGARIPRGVLLVGSPGTGKTLLAKAVANEAKVPFFYVSGSEFVEMFVGVGASRVKDTFETAKKASPSIIFVDEIDAVGRQRGAGLGGGHDEREQTLNQILVEMDGFDTDDAVIVVAATNRPDTLDPALLRPGRFDRRIILDEPSMKDREEILKLHATDKPLAEDADLKVVAERTPGFSGADLANILNEAAILAARKNQKEITNENLVEAIEKVILGPERKSKVFSPKEKKIAAFHEAGHALVASSLPNTDPVHKVSIISRGRAGGYTLKLPSEDRHLKSRAEFESELAVLLGGQTAEEIVFNEITTGASNDLKVASDIARKMVTQYGMSEKLGPITFGEKDELVFLGKEITADKNYSNEIAYQIDQEVNRLITTAKETAKKTIKNKIETLNKIAEVLIEKETLERNEFYALVKA</sequence>
<keyword evidence="14" id="KW-1003">Cell membrane</keyword>
<dbReference type="InterPro" id="IPR005936">
    <property type="entry name" value="FtsH"/>
</dbReference>
<comment type="function">
    <text evidence="14">Acts as a processive, ATP-dependent zinc metallopeptidase for both cytoplasmic and membrane proteins. Plays a role in the quality control of integral membrane proteins.</text>
</comment>
<dbReference type="GO" id="GO:0005524">
    <property type="term" value="F:ATP binding"/>
    <property type="evidence" value="ECO:0007669"/>
    <property type="project" value="UniProtKB-UniRule"/>
</dbReference>
<dbReference type="FunFam" id="1.10.8.60:FF:000001">
    <property type="entry name" value="ATP-dependent zinc metalloprotease FtsH"/>
    <property type="match status" value="1"/>
</dbReference>
<dbReference type="Gene3D" id="3.40.50.300">
    <property type="entry name" value="P-loop containing nucleotide triphosphate hydrolases"/>
    <property type="match status" value="1"/>
</dbReference>
<name>A0A2J0Q6I0_9BACT</name>
<feature type="binding site" evidence="14">
    <location>
        <position position="426"/>
    </location>
    <ligand>
        <name>Zn(2+)</name>
        <dbReference type="ChEBI" id="CHEBI:29105"/>
        <note>catalytic</note>
    </ligand>
</feature>
<dbReference type="PANTHER" id="PTHR23076:SF97">
    <property type="entry name" value="ATP-DEPENDENT ZINC METALLOPROTEASE YME1L1"/>
    <property type="match status" value="1"/>
</dbReference>
<evidence type="ECO:0000256" key="12">
    <source>
        <dbReference type="ARBA" id="ARBA00023136"/>
    </source>
</evidence>
<keyword evidence="11 14" id="KW-0482">Metalloprotease</keyword>
<dbReference type="HAMAP" id="MF_01458">
    <property type="entry name" value="FtsH"/>
    <property type="match status" value="1"/>
</dbReference>
<keyword evidence="9 14" id="KW-0067">ATP-binding</keyword>
<comment type="caution">
    <text evidence="14">Lacks conserved residue(s) required for the propagation of feature annotation.</text>
</comment>
<dbReference type="GO" id="GO:0016887">
    <property type="term" value="F:ATP hydrolysis activity"/>
    <property type="evidence" value="ECO:0007669"/>
    <property type="project" value="UniProtKB-UniRule"/>
</dbReference>
<dbReference type="CDD" id="cd19501">
    <property type="entry name" value="RecA-like_FtsH"/>
    <property type="match status" value="1"/>
</dbReference>
<evidence type="ECO:0000256" key="10">
    <source>
        <dbReference type="ARBA" id="ARBA00022989"/>
    </source>
</evidence>
<dbReference type="InterPro" id="IPR037219">
    <property type="entry name" value="Peptidase_M41-like"/>
</dbReference>
<keyword evidence="8 14" id="KW-0862">Zinc</keyword>
<comment type="similarity">
    <text evidence="13 14">In the central section; belongs to the AAA ATPase family.</text>
</comment>
<evidence type="ECO:0000313" key="17">
    <source>
        <dbReference type="EMBL" id="PJE50365.1"/>
    </source>
</evidence>
<dbReference type="InterPro" id="IPR027417">
    <property type="entry name" value="P-loop_NTPase"/>
</dbReference>
<keyword evidence="17" id="KW-0131">Cell cycle</keyword>
<evidence type="ECO:0000256" key="14">
    <source>
        <dbReference type="HAMAP-Rule" id="MF_01458"/>
    </source>
</evidence>
<gene>
    <name evidence="14" type="primary">ftsH</name>
    <name evidence="17" type="ORF">COV29_04275</name>
</gene>
<dbReference type="GO" id="GO:0030163">
    <property type="term" value="P:protein catabolic process"/>
    <property type="evidence" value="ECO:0007669"/>
    <property type="project" value="UniProtKB-UniRule"/>
</dbReference>
<comment type="similarity">
    <text evidence="15">Belongs to the AAA ATPase family.</text>
</comment>
<dbReference type="InterPro" id="IPR003960">
    <property type="entry name" value="ATPase_AAA_CS"/>
</dbReference>
<dbReference type="SUPFAM" id="SSF140990">
    <property type="entry name" value="FtsH protease domain-like"/>
    <property type="match status" value="1"/>
</dbReference>
<dbReference type="SUPFAM" id="SSF52540">
    <property type="entry name" value="P-loop containing nucleoside triphosphate hydrolases"/>
    <property type="match status" value="1"/>
</dbReference>
<feature type="binding site" evidence="14">
    <location>
        <position position="502"/>
    </location>
    <ligand>
        <name>Zn(2+)</name>
        <dbReference type="ChEBI" id="CHEBI:29105"/>
        <note>catalytic</note>
    </ligand>
</feature>
<comment type="subcellular location">
    <subcellularLocation>
        <location evidence="14">Cell membrane</location>
        <topology evidence="14">Multi-pass membrane protein</topology>
        <orientation evidence="14">Cytoplasmic side</orientation>
    </subcellularLocation>
    <subcellularLocation>
        <location evidence="1">Membrane</location>
    </subcellularLocation>
</comment>
<evidence type="ECO:0000256" key="11">
    <source>
        <dbReference type="ARBA" id="ARBA00023049"/>
    </source>
</evidence>
<dbReference type="SMART" id="SM00382">
    <property type="entry name" value="AAA"/>
    <property type="match status" value="1"/>
</dbReference>
<dbReference type="GO" id="GO:0004176">
    <property type="term" value="F:ATP-dependent peptidase activity"/>
    <property type="evidence" value="ECO:0007669"/>
    <property type="project" value="InterPro"/>
</dbReference>
<keyword evidence="10 14" id="KW-1133">Transmembrane helix</keyword>
<feature type="binding site" evidence="14">
    <location>
        <position position="430"/>
    </location>
    <ligand>
        <name>Zn(2+)</name>
        <dbReference type="ChEBI" id="CHEBI:29105"/>
        <note>catalytic</note>
    </ligand>
</feature>
<dbReference type="InterPro" id="IPR003593">
    <property type="entry name" value="AAA+_ATPase"/>
</dbReference>
<evidence type="ECO:0000256" key="4">
    <source>
        <dbReference type="ARBA" id="ARBA00022692"/>
    </source>
</evidence>
<dbReference type="Gene3D" id="1.10.8.60">
    <property type="match status" value="1"/>
</dbReference>
<evidence type="ECO:0000256" key="13">
    <source>
        <dbReference type="ARBA" id="ARBA00061570"/>
    </source>
</evidence>
<reference evidence="17 18" key="1">
    <citation type="submission" date="2017-09" db="EMBL/GenBank/DDBJ databases">
        <title>Depth-based differentiation of microbial function through sediment-hosted aquifers and enrichment of novel symbionts in the deep terrestrial subsurface.</title>
        <authorList>
            <person name="Probst A.J."/>
            <person name="Ladd B."/>
            <person name="Jarett J.K."/>
            <person name="Geller-Mcgrath D.E."/>
            <person name="Sieber C.M."/>
            <person name="Emerson J.B."/>
            <person name="Anantharaman K."/>
            <person name="Thomas B.C."/>
            <person name="Malmstrom R."/>
            <person name="Stieglmeier M."/>
            <person name="Klingl A."/>
            <person name="Woyke T."/>
            <person name="Ryan C.M."/>
            <person name="Banfield J.F."/>
        </authorList>
    </citation>
    <scope>NUCLEOTIDE SEQUENCE [LARGE SCALE GENOMIC DNA]</scope>
    <source>
        <strain evidence="17">CG10_big_fil_rev_8_21_14_0_10_36_16</strain>
    </source>
</reference>
<keyword evidence="5 14" id="KW-0479">Metal-binding</keyword>
<evidence type="ECO:0000259" key="16">
    <source>
        <dbReference type="SMART" id="SM00382"/>
    </source>
</evidence>
<keyword evidence="3 14" id="KW-0645">Protease</keyword>
<feature type="active site" evidence="14">
    <location>
        <position position="427"/>
    </location>
</feature>
<dbReference type="EC" id="3.4.24.-" evidence="14"/>
<comment type="similarity">
    <text evidence="2 14">In the C-terminal section; belongs to the peptidase M41 family.</text>
</comment>
<evidence type="ECO:0000313" key="18">
    <source>
        <dbReference type="Proteomes" id="UP000228496"/>
    </source>
</evidence>
<dbReference type="InterPro" id="IPR003959">
    <property type="entry name" value="ATPase_AAA_core"/>
</dbReference>